<dbReference type="EMBL" id="FNHD01000001">
    <property type="protein sequence ID" value="SDL46205.1"/>
    <property type="molecule type" value="Genomic_DNA"/>
</dbReference>
<organism evidence="4 6">
    <name type="scientific">Chryseobacterium taihuense</name>
    <dbReference type="NCBI Taxonomy" id="1141221"/>
    <lineage>
        <taxon>Bacteria</taxon>
        <taxon>Pseudomonadati</taxon>
        <taxon>Bacteroidota</taxon>
        <taxon>Flavobacteriia</taxon>
        <taxon>Flavobacteriales</taxon>
        <taxon>Weeksellaceae</taxon>
        <taxon>Chryseobacterium group</taxon>
        <taxon>Chryseobacterium</taxon>
    </lineage>
</organism>
<evidence type="ECO:0000313" key="3">
    <source>
        <dbReference type="EMBL" id="SDL46205.1"/>
    </source>
</evidence>
<dbReference type="InterPro" id="IPR026444">
    <property type="entry name" value="Secre_tail"/>
</dbReference>
<proteinExistence type="predicted"/>
<dbReference type="Pfam" id="PF18962">
    <property type="entry name" value="Por_Secre_tail"/>
    <property type="match status" value="1"/>
</dbReference>
<evidence type="ECO:0000259" key="2">
    <source>
        <dbReference type="Pfam" id="PF18962"/>
    </source>
</evidence>
<keyword evidence="1" id="KW-0732">Signal</keyword>
<reference evidence="4 6" key="2">
    <citation type="submission" date="2019-02" db="EMBL/GenBank/DDBJ databases">
        <authorList>
            <consortium name="Pathogen Informatics"/>
        </authorList>
    </citation>
    <scope>NUCLEOTIDE SEQUENCE [LARGE SCALE GENOMIC DNA]</scope>
    <source>
        <strain evidence="4 6">3012STDY6944375</strain>
    </source>
</reference>
<evidence type="ECO:0000313" key="6">
    <source>
        <dbReference type="Proteomes" id="UP000290013"/>
    </source>
</evidence>
<dbReference type="NCBIfam" id="TIGR04183">
    <property type="entry name" value="Por_Secre_tail"/>
    <property type="match status" value="1"/>
</dbReference>
<evidence type="ECO:0000313" key="4">
    <source>
        <dbReference type="EMBL" id="VFB02402.1"/>
    </source>
</evidence>
<dbReference type="EMBL" id="LR215974">
    <property type="protein sequence ID" value="VFB02402.1"/>
    <property type="molecule type" value="Genomic_DNA"/>
</dbReference>
<feature type="domain" description="Secretion system C-terminal sorting" evidence="2">
    <location>
        <begin position="166"/>
        <end position="233"/>
    </location>
</feature>
<dbReference type="OrthoDB" id="1433593at2"/>
<dbReference type="RefSeq" id="WP_089741228.1">
    <property type="nucleotide sequence ID" value="NZ_FNHD01000001.1"/>
</dbReference>
<dbReference type="Proteomes" id="UP000290013">
    <property type="component" value="Chromosome"/>
</dbReference>
<dbReference type="Proteomes" id="UP000199242">
    <property type="component" value="Unassembled WGS sequence"/>
</dbReference>
<gene>
    <name evidence="4" type="ORF">NCTC12078_00377</name>
    <name evidence="3" type="ORF">SAMN05216273_101273</name>
</gene>
<dbReference type="AlphaFoldDB" id="A0A1G9K9V7"/>
<evidence type="ECO:0000313" key="5">
    <source>
        <dbReference type="Proteomes" id="UP000199242"/>
    </source>
</evidence>
<accession>A0A4U8W8F6</accession>
<dbReference type="STRING" id="1141221.SAMN05216273_101273"/>
<dbReference type="KEGG" id="ctai:NCTC12078_00377"/>
<sequence>MKKTLLCLTLIGGLISAQNPELFSNSWYISQIQMNGQTTNSPMMDQSITTSSFVQNGSLYTFSSRYFNTAGVQIVFSATQNSFTKTSGACTLADYWGTNWQNARPYDQKNCDFYLLADGSVFNYEILNNGTAKTLIITNSSNGNKVFYNNSFLSTKEASIKKSFKVFPNPTSDYIMIDSSEKNLALKIYDVSGKILFETLTSGQLQKIDMGNFANGQYILSIENHTSEFIIKK</sequence>
<keyword evidence="5" id="KW-1185">Reference proteome</keyword>
<evidence type="ECO:0000256" key="1">
    <source>
        <dbReference type="ARBA" id="ARBA00022729"/>
    </source>
</evidence>
<reference evidence="3 5" key="1">
    <citation type="submission" date="2016-10" db="EMBL/GenBank/DDBJ databases">
        <authorList>
            <person name="Varghese N."/>
            <person name="Submissions S."/>
        </authorList>
    </citation>
    <scope>NUCLEOTIDE SEQUENCE [LARGE SCALE GENOMIC DNA]</scope>
    <source>
        <strain evidence="3 5">CGMCC 1.10941</strain>
    </source>
</reference>
<accession>A0A1G9K9V7</accession>
<protein>
    <submittedName>
        <fullName evidence="3 4">Por secretion system C-terminal sorting domain</fullName>
    </submittedName>
</protein>
<name>A0A1G9K9V7_9FLAO</name>